<dbReference type="Proteomes" id="UP000054337">
    <property type="component" value="Unassembled WGS sequence"/>
</dbReference>
<evidence type="ECO:0000313" key="1">
    <source>
        <dbReference type="EMBL" id="EUN21116.1"/>
    </source>
</evidence>
<sequence length="67" mass="7657">MENETTTVIQGFQDNGRNFEKTCTKSAPRTSGYHRITSFRFVGLKCVVRHETDGYIDDAIWQATAQE</sequence>
<protein>
    <submittedName>
        <fullName evidence="1">Uncharacterized protein</fullName>
    </submittedName>
</protein>
<dbReference type="EMBL" id="KI968863">
    <property type="protein sequence ID" value="EUN21116.1"/>
    <property type="molecule type" value="Genomic_DNA"/>
</dbReference>
<feature type="non-terminal residue" evidence="1">
    <location>
        <position position="67"/>
    </location>
</feature>
<keyword evidence="2" id="KW-1185">Reference proteome</keyword>
<dbReference type="AlphaFoldDB" id="W7DYE4"/>
<accession>W7DYE4</accession>
<organism evidence="1 2">
    <name type="scientific">Bipolaris victoriae (strain FI3)</name>
    <name type="common">Victoria blight of oats agent</name>
    <name type="synonym">Cochliobolus victoriae</name>
    <dbReference type="NCBI Taxonomy" id="930091"/>
    <lineage>
        <taxon>Eukaryota</taxon>
        <taxon>Fungi</taxon>
        <taxon>Dikarya</taxon>
        <taxon>Ascomycota</taxon>
        <taxon>Pezizomycotina</taxon>
        <taxon>Dothideomycetes</taxon>
        <taxon>Pleosporomycetidae</taxon>
        <taxon>Pleosporales</taxon>
        <taxon>Pleosporineae</taxon>
        <taxon>Pleosporaceae</taxon>
        <taxon>Bipolaris</taxon>
    </lineage>
</organism>
<reference evidence="1 2" key="1">
    <citation type="journal article" date="2013" name="PLoS Genet.">
        <title>Comparative genome structure, secondary metabolite, and effector coding capacity across Cochliobolus pathogens.</title>
        <authorList>
            <person name="Condon B.J."/>
            <person name="Leng Y."/>
            <person name="Wu D."/>
            <person name="Bushley K.E."/>
            <person name="Ohm R.A."/>
            <person name="Otillar R."/>
            <person name="Martin J."/>
            <person name="Schackwitz W."/>
            <person name="Grimwood J."/>
            <person name="MohdZainudin N."/>
            <person name="Xue C."/>
            <person name="Wang R."/>
            <person name="Manning V.A."/>
            <person name="Dhillon B."/>
            <person name="Tu Z.J."/>
            <person name="Steffenson B.J."/>
            <person name="Salamov A."/>
            <person name="Sun H."/>
            <person name="Lowry S."/>
            <person name="LaButti K."/>
            <person name="Han J."/>
            <person name="Copeland A."/>
            <person name="Lindquist E."/>
            <person name="Barry K."/>
            <person name="Schmutz J."/>
            <person name="Baker S.E."/>
            <person name="Ciuffetti L.M."/>
            <person name="Grigoriev I.V."/>
            <person name="Zhong S."/>
            <person name="Turgeon B.G."/>
        </authorList>
    </citation>
    <scope>NUCLEOTIDE SEQUENCE [LARGE SCALE GENOMIC DNA]</scope>
    <source>
        <strain evidence="1 2">FI3</strain>
    </source>
</reference>
<evidence type="ECO:0000313" key="2">
    <source>
        <dbReference type="Proteomes" id="UP000054337"/>
    </source>
</evidence>
<dbReference type="HOGENOM" id="CLU_2819375_0_0_1"/>
<proteinExistence type="predicted"/>
<name>W7DYE4_BIPV3</name>
<dbReference type="GeneID" id="26250626"/>
<dbReference type="RefSeq" id="XP_014550690.1">
    <property type="nucleotide sequence ID" value="XM_014695204.1"/>
</dbReference>
<gene>
    <name evidence="1" type="ORF">COCVIDRAFT_114837</name>
</gene>